<dbReference type="OrthoDB" id="5418572at2759"/>
<feature type="region of interest" description="Disordered" evidence="1">
    <location>
        <begin position="107"/>
        <end position="163"/>
    </location>
</feature>
<feature type="compositionally biased region" description="Low complexity" evidence="1">
    <location>
        <begin position="107"/>
        <end position="116"/>
    </location>
</feature>
<evidence type="ECO:0000313" key="2">
    <source>
        <dbReference type="EMBL" id="RVD81434.1"/>
    </source>
</evidence>
<comment type="caution">
    <text evidence="2">The sequence shown here is derived from an EMBL/GenBank/DDBJ whole genome shotgun (WGS) entry which is preliminary data.</text>
</comment>
<dbReference type="Proteomes" id="UP000283090">
    <property type="component" value="Unassembled WGS sequence"/>
</dbReference>
<organism evidence="2 3">
    <name type="scientific">Arthrobotrys flagrans</name>
    <name type="common">Nematode-trapping fungus</name>
    <name type="synonym">Trichothecium flagrans</name>
    <dbReference type="NCBI Taxonomy" id="97331"/>
    <lineage>
        <taxon>Eukaryota</taxon>
        <taxon>Fungi</taxon>
        <taxon>Dikarya</taxon>
        <taxon>Ascomycota</taxon>
        <taxon>Pezizomycotina</taxon>
        <taxon>Orbiliomycetes</taxon>
        <taxon>Orbiliales</taxon>
        <taxon>Orbiliaceae</taxon>
        <taxon>Arthrobotrys</taxon>
    </lineage>
</organism>
<dbReference type="GeneID" id="93591609"/>
<dbReference type="RefSeq" id="XP_067486978.1">
    <property type="nucleotide sequence ID" value="XM_067639161.1"/>
</dbReference>
<evidence type="ECO:0000313" key="3">
    <source>
        <dbReference type="Proteomes" id="UP000283090"/>
    </source>
</evidence>
<protein>
    <submittedName>
        <fullName evidence="2">Uncharacterized protein</fullName>
    </submittedName>
</protein>
<name>A0A436ZRA6_ARTFL</name>
<gene>
    <name evidence="2" type="ORF">DFL_009298</name>
</gene>
<feature type="compositionally biased region" description="Low complexity" evidence="1">
    <location>
        <begin position="151"/>
        <end position="163"/>
    </location>
</feature>
<dbReference type="STRING" id="97331.A0A436ZRA6"/>
<dbReference type="AlphaFoldDB" id="A0A436ZRA6"/>
<sequence>MRPGDVRGYASILNNGVNPWVGDQRGTVCCPEIKSPAGITFTTANCVTTFINPLARDPINISCFEWDDDRSSNGTGFQANYNARAIIVFGLGITSLGKFQFLPLTNGGTTATTPVTSSEVQSNSEPESTPSISESTTTPLIPSQTEETALSPPSTTDTPTSTS</sequence>
<dbReference type="VEuPathDB" id="FungiDB:DFL_009298"/>
<dbReference type="EMBL" id="SAEB01000012">
    <property type="protein sequence ID" value="RVD81434.1"/>
    <property type="molecule type" value="Genomic_DNA"/>
</dbReference>
<reference evidence="2 3" key="1">
    <citation type="submission" date="2019-01" db="EMBL/GenBank/DDBJ databases">
        <title>Intercellular communication is required for trap formation in the nematode-trapping fungus Duddingtonia flagrans.</title>
        <authorList>
            <person name="Youssar L."/>
            <person name="Wernet V."/>
            <person name="Hensel N."/>
            <person name="Hildebrandt H.-G."/>
            <person name="Fischer R."/>
        </authorList>
    </citation>
    <scope>NUCLEOTIDE SEQUENCE [LARGE SCALE GENOMIC DNA]</scope>
    <source>
        <strain evidence="2 3">CBS H-5679</strain>
    </source>
</reference>
<accession>A0A436ZRA6</accession>
<keyword evidence="3" id="KW-1185">Reference proteome</keyword>
<evidence type="ECO:0000256" key="1">
    <source>
        <dbReference type="SAM" id="MobiDB-lite"/>
    </source>
</evidence>
<proteinExistence type="predicted"/>
<feature type="compositionally biased region" description="Low complexity" evidence="1">
    <location>
        <begin position="124"/>
        <end position="143"/>
    </location>
</feature>